<dbReference type="PANTHER" id="PTHR31379:SF3">
    <property type="entry name" value="F-BOX C PROTEIN-RELATED"/>
    <property type="match status" value="1"/>
</dbReference>
<evidence type="ECO:0000313" key="2">
    <source>
        <dbReference type="WBParaSite" id="Csp11.Scaffold605.g5555.t1"/>
    </source>
</evidence>
<dbReference type="AlphaFoldDB" id="A0A1I7TFY4"/>
<dbReference type="WBParaSite" id="Csp11.Scaffold605.g5555.t1">
    <property type="protein sequence ID" value="Csp11.Scaffold605.g5555.t1"/>
    <property type="gene ID" value="Csp11.Scaffold605.g5555"/>
</dbReference>
<accession>A0A1I7TFY4</accession>
<dbReference type="InterPro" id="IPR021942">
    <property type="entry name" value="DUF3557"/>
</dbReference>
<dbReference type="eggNOG" id="ENOG502THT8">
    <property type="taxonomic scope" value="Eukaryota"/>
</dbReference>
<dbReference type="Proteomes" id="UP000095282">
    <property type="component" value="Unplaced"/>
</dbReference>
<protein>
    <submittedName>
        <fullName evidence="2">FBD domain-containing protein</fullName>
    </submittedName>
</protein>
<sequence>MESTNCEQLRTQLSYDALKPILKHISLKKREQVHWLVPSYRRINLYIPFKVYSVHLAENFLKVDEREWNLGSTNEDHIGENSNIALYNGLEELRQLQTSINFRSPGYFYSKTINKGCAEAFKTLLYEYLRDGTEIEKLTLFEIPECLQGARSKLIKFKVMELNLRIDSYINLENCLPFLEYGSLKRIHFCLRERNLRMLDEPIDWKICRRPIGSSFILVTEYFDYILDVYARLLEENDAVASNIIEMRNDYFSHCVSIPICDNSELVVYSGPMIIKWPPFQWTLRMKVMKRGSTLAKATLIR</sequence>
<reference evidence="2" key="1">
    <citation type="submission" date="2016-11" db="UniProtKB">
        <authorList>
            <consortium name="WormBaseParasite"/>
        </authorList>
    </citation>
    <scope>IDENTIFICATION</scope>
</reference>
<evidence type="ECO:0000313" key="1">
    <source>
        <dbReference type="Proteomes" id="UP000095282"/>
    </source>
</evidence>
<name>A0A1I7TFY4_9PELO</name>
<organism evidence="1 2">
    <name type="scientific">Caenorhabditis tropicalis</name>
    <dbReference type="NCBI Taxonomy" id="1561998"/>
    <lineage>
        <taxon>Eukaryota</taxon>
        <taxon>Metazoa</taxon>
        <taxon>Ecdysozoa</taxon>
        <taxon>Nematoda</taxon>
        <taxon>Chromadorea</taxon>
        <taxon>Rhabditida</taxon>
        <taxon>Rhabditina</taxon>
        <taxon>Rhabditomorpha</taxon>
        <taxon>Rhabditoidea</taxon>
        <taxon>Rhabditidae</taxon>
        <taxon>Peloderinae</taxon>
        <taxon>Caenorhabditis</taxon>
    </lineage>
</organism>
<keyword evidence="1" id="KW-1185">Reference proteome</keyword>
<dbReference type="PANTHER" id="PTHR31379">
    <property type="entry name" value="F-BOX C PROTEIN-RELATED-RELATED"/>
    <property type="match status" value="1"/>
</dbReference>
<proteinExistence type="predicted"/>